<dbReference type="OrthoDB" id="9781616at2"/>
<dbReference type="RefSeq" id="WP_137816527.1">
    <property type="nucleotide sequence ID" value="NZ_BJFL01000048.1"/>
</dbReference>
<dbReference type="Pfam" id="PF06245">
    <property type="entry name" value="DUF1015"/>
    <property type="match status" value="1"/>
</dbReference>
<evidence type="ECO:0000313" key="1">
    <source>
        <dbReference type="EMBL" id="GDY33596.1"/>
    </source>
</evidence>
<dbReference type="PANTHER" id="PTHR36454">
    <property type="entry name" value="LMO2823 PROTEIN"/>
    <property type="match status" value="1"/>
</dbReference>
<dbReference type="AlphaFoldDB" id="A0A4D4JGR2"/>
<gene>
    <name evidence="1" type="ORF">GTS_52290</name>
</gene>
<keyword evidence="2" id="KW-1185">Reference proteome</keyword>
<dbReference type="Proteomes" id="UP000298860">
    <property type="component" value="Unassembled WGS sequence"/>
</dbReference>
<proteinExistence type="predicted"/>
<sequence>MTAARSEPAVPWVHAVRRGWVVRGEVPGPDVDEFAEPERIAEALAAPGAEGTLLAVQHPHRTPEARRARLGLTEALPAARAALRELRRTGYRPVADVVAPYRISGADGESSGVLCMVDPAAVDAAGISRVRHGEEVYPDVVAERAAMLAGLGTATSAAMLVPVTDGETLTAAVRETTEALGEPEVVTVDATGWQHRLWLLGPGPQQERLLAVAGRHPLLVADGNHRVAAAAAARLDGLLSLVTAGPRLRIGPIHRVLTGTGLAADALAAAWRRVGLRVRPAGEPVAPQAPGSVTVLAGGSVLRVDLPAPESGEPLPRIDHAVVERLLVQQALGIDPEGPMLRPLPGHRPPPPAADAVLLLAPVPYADVLAVHAQGRRMPRKSTYFTPKPRSGLLLADLGP</sequence>
<comment type="caution">
    <text evidence="1">The sequence shown here is derived from an EMBL/GenBank/DDBJ whole genome shotgun (WGS) entry which is preliminary data.</text>
</comment>
<dbReference type="EMBL" id="BJFL01000048">
    <property type="protein sequence ID" value="GDY33596.1"/>
    <property type="molecule type" value="Genomic_DNA"/>
</dbReference>
<accession>A0A4D4JGR2</accession>
<protein>
    <recommendedName>
        <fullName evidence="3">DUF1015 domain-containing protein</fullName>
    </recommendedName>
</protein>
<organism evidence="1 2">
    <name type="scientific">Gandjariella thermophila</name>
    <dbReference type="NCBI Taxonomy" id="1931992"/>
    <lineage>
        <taxon>Bacteria</taxon>
        <taxon>Bacillati</taxon>
        <taxon>Actinomycetota</taxon>
        <taxon>Actinomycetes</taxon>
        <taxon>Pseudonocardiales</taxon>
        <taxon>Pseudonocardiaceae</taxon>
        <taxon>Gandjariella</taxon>
    </lineage>
</organism>
<evidence type="ECO:0000313" key="2">
    <source>
        <dbReference type="Proteomes" id="UP000298860"/>
    </source>
</evidence>
<evidence type="ECO:0008006" key="3">
    <source>
        <dbReference type="Google" id="ProtNLM"/>
    </source>
</evidence>
<name>A0A4D4JGR2_9PSEU</name>
<reference evidence="2" key="1">
    <citation type="submission" date="2019-04" db="EMBL/GenBank/DDBJ databases">
        <title>Draft genome sequence of Pseudonocardiaceae bacterium SL3-2-4.</title>
        <authorList>
            <person name="Ningsih F."/>
            <person name="Yokota A."/>
            <person name="Sakai Y."/>
            <person name="Nanatani K."/>
            <person name="Yabe S."/>
            <person name="Oetari A."/>
            <person name="Sjamsuridzal W."/>
        </authorList>
    </citation>
    <scope>NUCLEOTIDE SEQUENCE [LARGE SCALE GENOMIC DNA]</scope>
    <source>
        <strain evidence="2">SL3-2-4</strain>
    </source>
</reference>
<dbReference type="PANTHER" id="PTHR36454:SF1">
    <property type="entry name" value="DUF1015 DOMAIN-CONTAINING PROTEIN"/>
    <property type="match status" value="1"/>
</dbReference>
<dbReference type="InterPro" id="IPR008323">
    <property type="entry name" value="UCP033563"/>
</dbReference>